<proteinExistence type="predicted"/>
<dbReference type="Proteomes" id="UP000093053">
    <property type="component" value="Chromosome"/>
</dbReference>
<accession>A0A1B2HLG7</accession>
<name>A0A1B2HLG7_9PSEU</name>
<sequence>MAFAVIRGEFAGSTWDAVARRFDELRWGNKDFASHQYVRDVIASVVDSGVAGRLGVTTSMHDLVVVSLETTNGHYETIKVHAPGVLAPVDDGCFVLTFYGNKRRKRGCQVVEQHPVADAVPAFWRMVGEKFGVTRDPGQPTG</sequence>
<organism evidence="1 2">
    <name type="scientific">Lentzea guizhouensis</name>
    <dbReference type="NCBI Taxonomy" id="1586287"/>
    <lineage>
        <taxon>Bacteria</taxon>
        <taxon>Bacillati</taxon>
        <taxon>Actinomycetota</taxon>
        <taxon>Actinomycetes</taxon>
        <taxon>Pseudonocardiales</taxon>
        <taxon>Pseudonocardiaceae</taxon>
        <taxon>Lentzea</taxon>
    </lineage>
</organism>
<evidence type="ECO:0000313" key="1">
    <source>
        <dbReference type="EMBL" id="ANZ38568.1"/>
    </source>
</evidence>
<dbReference type="EMBL" id="CP016793">
    <property type="protein sequence ID" value="ANZ38568.1"/>
    <property type="molecule type" value="Genomic_DNA"/>
</dbReference>
<gene>
    <name evidence="1" type="ORF">BBK82_23405</name>
</gene>
<dbReference type="AlphaFoldDB" id="A0A1B2HLG7"/>
<keyword evidence="2" id="KW-1185">Reference proteome</keyword>
<reference evidence="1 2" key="1">
    <citation type="submission" date="2016-07" db="EMBL/GenBank/DDBJ databases">
        <title>Complete genome sequence of the Lentzea guizhouensis DHS C013.</title>
        <authorList>
            <person name="Cao C."/>
        </authorList>
    </citation>
    <scope>NUCLEOTIDE SEQUENCE [LARGE SCALE GENOMIC DNA]</scope>
    <source>
        <strain evidence="1 2">DHS C013</strain>
    </source>
</reference>
<dbReference type="STRING" id="1586287.BBK82_23405"/>
<protein>
    <submittedName>
        <fullName evidence="1">Uncharacterized protein</fullName>
    </submittedName>
</protein>
<evidence type="ECO:0000313" key="2">
    <source>
        <dbReference type="Proteomes" id="UP000093053"/>
    </source>
</evidence>
<dbReference type="KEGG" id="led:BBK82_23405"/>